<comment type="similarity">
    <text evidence="1">Belongs to the beta/gamma-crystallin family.</text>
</comment>
<dbReference type="InterPro" id="IPR011024">
    <property type="entry name" value="G_crystallin-like"/>
</dbReference>
<dbReference type="Pfam" id="PF00030">
    <property type="entry name" value="Crystall"/>
    <property type="match status" value="2"/>
</dbReference>
<evidence type="ECO:0000256" key="1">
    <source>
        <dbReference type="ARBA" id="ARBA00009646"/>
    </source>
</evidence>
<evidence type="ECO:0000259" key="4">
    <source>
        <dbReference type="PROSITE" id="PS50915"/>
    </source>
</evidence>
<evidence type="ECO:0000313" key="5">
    <source>
        <dbReference type="EMBL" id="KDA02323.1"/>
    </source>
</evidence>
<accession>A0A059G776</accession>
<evidence type="ECO:0000256" key="3">
    <source>
        <dbReference type="SAM" id="SignalP"/>
    </source>
</evidence>
<organism evidence="5 6">
    <name type="scientific">Hyphomonas oceanitis SCH89</name>
    <dbReference type="NCBI Taxonomy" id="1280953"/>
    <lineage>
        <taxon>Bacteria</taxon>
        <taxon>Pseudomonadati</taxon>
        <taxon>Pseudomonadota</taxon>
        <taxon>Alphaproteobacteria</taxon>
        <taxon>Hyphomonadales</taxon>
        <taxon>Hyphomonadaceae</taxon>
        <taxon>Hyphomonas</taxon>
    </lineage>
</organism>
<dbReference type="Proteomes" id="UP000024942">
    <property type="component" value="Unassembled WGS sequence"/>
</dbReference>
<keyword evidence="6" id="KW-1185">Reference proteome</keyword>
<comment type="caution">
    <text evidence="5">The sequence shown here is derived from an EMBL/GenBank/DDBJ whole genome shotgun (WGS) entry which is preliminary data.</text>
</comment>
<name>A0A059G776_9PROT</name>
<reference evidence="5 6" key="1">
    <citation type="journal article" date="2014" name="Antonie Van Leeuwenhoek">
        <title>Hyphomonas beringensis sp. nov. and Hyphomonas chukchiensis sp. nov., isolated from surface seawater of the Bering Sea and Chukchi Sea.</title>
        <authorList>
            <person name="Li C."/>
            <person name="Lai Q."/>
            <person name="Li G."/>
            <person name="Dong C."/>
            <person name="Wang J."/>
            <person name="Liao Y."/>
            <person name="Shao Z."/>
        </authorList>
    </citation>
    <scope>NUCLEOTIDE SEQUENCE [LARGE SCALE GENOMIC DNA]</scope>
    <source>
        <strain evidence="5 6">SCH89</strain>
    </source>
</reference>
<dbReference type="PATRIC" id="fig|1280953.3.peg.2258"/>
<sequence length="238" mass="26037">MNRLTHYRNGALVAATIAALAMPAQASPHRDAYRGGHGGAVLHADGNFRGDAMEVNGAVPDLSRVRFNDRVSSISIGSGVWEICSDANFKGRCATVDTSVSRLADLRLNDNISSIRPAGYDRGRGDHGRRWNGNYGRGSADVVLFSSGGLRGDPVEINRDVADLSAYRFNDKASSILVTRGTWLACEHANYRGRCEVISQGSGDLRPIGLNDNISSIRRYDTRYDARNDYGHHDGWRR</sequence>
<evidence type="ECO:0000256" key="2">
    <source>
        <dbReference type="ARBA" id="ARBA00022737"/>
    </source>
</evidence>
<dbReference type="EMBL" id="ARYL01000015">
    <property type="protein sequence ID" value="KDA02323.1"/>
    <property type="molecule type" value="Genomic_DNA"/>
</dbReference>
<dbReference type="SUPFAM" id="SSF49695">
    <property type="entry name" value="gamma-Crystallin-like"/>
    <property type="match status" value="1"/>
</dbReference>
<dbReference type="SMART" id="SM00247">
    <property type="entry name" value="XTALbg"/>
    <property type="match status" value="2"/>
</dbReference>
<keyword evidence="3" id="KW-0732">Signal</keyword>
<dbReference type="PROSITE" id="PS50915">
    <property type="entry name" value="CRYSTALLIN_BETA_GAMMA"/>
    <property type="match status" value="1"/>
</dbReference>
<gene>
    <name evidence="5" type="ORF">HOC_11193</name>
</gene>
<evidence type="ECO:0000313" key="6">
    <source>
        <dbReference type="Proteomes" id="UP000024942"/>
    </source>
</evidence>
<dbReference type="PANTHER" id="PTHR11818">
    <property type="entry name" value="BETA/GAMMA CRYSTALLIN"/>
    <property type="match status" value="1"/>
</dbReference>
<proteinExistence type="inferred from homology"/>
<keyword evidence="2" id="KW-0677">Repeat</keyword>
<dbReference type="AlphaFoldDB" id="A0A059G776"/>
<dbReference type="InterPro" id="IPR001064">
    <property type="entry name" value="Beta/gamma_crystallin"/>
</dbReference>
<dbReference type="STRING" id="1280953.HOC_11193"/>
<feature type="domain" description="Beta/gamma crystallin 'Greek key'" evidence="4">
    <location>
        <begin position="79"/>
        <end position="119"/>
    </location>
</feature>
<dbReference type="Gene3D" id="2.60.20.10">
    <property type="entry name" value="Crystallins"/>
    <property type="match status" value="2"/>
</dbReference>
<dbReference type="InterPro" id="IPR050252">
    <property type="entry name" value="Beta/Gamma-Crystallin"/>
</dbReference>
<dbReference type="eggNOG" id="COG3134">
    <property type="taxonomic scope" value="Bacteria"/>
</dbReference>
<protein>
    <submittedName>
        <fullName evidence="5">Beta/gamma crystallin family protein</fullName>
    </submittedName>
</protein>
<dbReference type="PANTHER" id="PTHR11818:SF42">
    <property type="entry name" value="VOLTAGE-GATED HYDROGEN CHANNEL 1"/>
    <property type="match status" value="1"/>
</dbReference>
<feature type="chain" id="PRO_5001573057" evidence="3">
    <location>
        <begin position="27"/>
        <end position="238"/>
    </location>
</feature>
<feature type="signal peptide" evidence="3">
    <location>
        <begin position="1"/>
        <end position="26"/>
    </location>
</feature>
<dbReference type="RefSeq" id="WP_051624784.1">
    <property type="nucleotide sequence ID" value="NZ_ARYL01000015.1"/>
</dbReference>